<dbReference type="GO" id="GO:0006782">
    <property type="term" value="P:protoporphyrinogen IX biosynthetic process"/>
    <property type="evidence" value="ECO:0007669"/>
    <property type="project" value="TreeGrafter"/>
</dbReference>
<feature type="binding site" evidence="16">
    <location>
        <begin position="113"/>
        <end position="114"/>
    </location>
    <ligand>
        <name>S-adenosyl-L-methionine</name>
        <dbReference type="ChEBI" id="CHEBI:59789"/>
        <label>2</label>
    </ligand>
</feature>
<evidence type="ECO:0000256" key="15">
    <source>
        <dbReference type="PIRNR" id="PIRNR000167"/>
    </source>
</evidence>
<evidence type="ECO:0000256" key="16">
    <source>
        <dbReference type="PIRSR" id="PIRSR000167-1"/>
    </source>
</evidence>
<evidence type="ECO:0000256" key="6">
    <source>
        <dbReference type="ARBA" id="ARBA00022490"/>
    </source>
</evidence>
<evidence type="ECO:0000256" key="1">
    <source>
        <dbReference type="ARBA" id="ARBA00004496"/>
    </source>
</evidence>
<dbReference type="GO" id="GO:0051539">
    <property type="term" value="F:4 iron, 4 sulfur cluster binding"/>
    <property type="evidence" value="ECO:0007669"/>
    <property type="project" value="UniProtKB-KW"/>
</dbReference>
<dbReference type="PROSITE" id="PS51918">
    <property type="entry name" value="RADICAL_SAM"/>
    <property type="match status" value="1"/>
</dbReference>
<evidence type="ECO:0000256" key="8">
    <source>
        <dbReference type="ARBA" id="ARBA00022723"/>
    </source>
</evidence>
<keyword evidence="5 15" id="KW-0004">4Fe-4S</keyword>
<feature type="binding site" evidence="16">
    <location>
        <position position="243"/>
    </location>
    <ligand>
        <name>S-adenosyl-L-methionine</name>
        <dbReference type="ChEBI" id="CHEBI:59789"/>
        <label>2</label>
    </ligand>
</feature>
<keyword evidence="20" id="KW-1185">Reference proteome</keyword>
<dbReference type="NCBIfam" id="TIGR00538">
    <property type="entry name" value="hemN"/>
    <property type="match status" value="1"/>
</dbReference>
<evidence type="ECO:0000256" key="4">
    <source>
        <dbReference type="ARBA" id="ARBA00011245"/>
    </source>
</evidence>
<feature type="binding site" evidence="17">
    <location>
        <position position="65"/>
    </location>
    <ligand>
        <name>[4Fe-4S] cluster</name>
        <dbReference type="ChEBI" id="CHEBI:49883"/>
        <note>4Fe-4S-S-AdoMet</note>
    </ligand>
</feature>
<dbReference type="Proteomes" id="UP000646478">
    <property type="component" value="Unassembled WGS sequence"/>
</dbReference>
<keyword evidence="9 15" id="KW-0560">Oxidoreductase</keyword>
<feature type="domain" description="Radical SAM core" evidence="18">
    <location>
        <begin position="46"/>
        <end position="280"/>
    </location>
</feature>
<reference evidence="19" key="2">
    <citation type="submission" date="2020-09" db="EMBL/GenBank/DDBJ databases">
        <authorList>
            <person name="Sun Q."/>
            <person name="Zhou Y."/>
        </authorList>
    </citation>
    <scope>NUCLEOTIDE SEQUENCE</scope>
    <source>
        <strain evidence="19">CGMCC 1.15082</strain>
    </source>
</reference>
<keyword evidence="6 15" id="KW-0963">Cytoplasm</keyword>
<dbReference type="AlphaFoldDB" id="A0A916SCW5"/>
<feature type="binding site" evidence="16">
    <location>
        <position position="209"/>
    </location>
    <ligand>
        <name>S-adenosyl-L-methionine</name>
        <dbReference type="ChEBI" id="CHEBI:59789"/>
        <label>2</label>
    </ligand>
</feature>
<dbReference type="Gene3D" id="3.80.30.20">
    <property type="entry name" value="tm_1862 like domain"/>
    <property type="match status" value="1"/>
</dbReference>
<dbReference type="InterPro" id="IPR034505">
    <property type="entry name" value="Coproporphyrinogen-III_oxidase"/>
</dbReference>
<proteinExistence type="inferred from homology"/>
<dbReference type="Pfam" id="PF04055">
    <property type="entry name" value="Radical_SAM"/>
    <property type="match status" value="1"/>
</dbReference>
<evidence type="ECO:0000256" key="12">
    <source>
        <dbReference type="ARBA" id="ARBA00023244"/>
    </source>
</evidence>
<comment type="subcellular location">
    <subcellularLocation>
        <location evidence="1 15">Cytoplasm</location>
    </subcellularLocation>
</comment>
<comment type="cofactor">
    <cofactor evidence="15 17">
        <name>[4Fe-4S] cluster</name>
        <dbReference type="ChEBI" id="CHEBI:49883"/>
    </cofactor>
    <text evidence="15 17">Binds 1 [4Fe-4S] cluster. The cluster is coordinated with 3 cysteines and an exchangeable S-adenosyl-L-methionine.</text>
</comment>
<feature type="binding site" evidence="16">
    <location>
        <position position="329"/>
    </location>
    <ligand>
        <name>S-adenosyl-L-methionine</name>
        <dbReference type="ChEBI" id="CHEBI:59789"/>
        <label>1</label>
    </ligand>
</feature>
<protein>
    <recommendedName>
        <fullName evidence="15">Coproporphyrinogen-III oxidase</fullName>
        <ecNumber evidence="15">1.3.98.3</ecNumber>
    </recommendedName>
</protein>
<evidence type="ECO:0000256" key="2">
    <source>
        <dbReference type="ARBA" id="ARBA00004785"/>
    </source>
</evidence>
<keyword evidence="10 15" id="KW-0408">Iron</keyword>
<dbReference type="EC" id="1.3.98.3" evidence="15"/>
<evidence type="ECO:0000256" key="11">
    <source>
        <dbReference type="ARBA" id="ARBA00023014"/>
    </source>
</evidence>
<gene>
    <name evidence="19" type="primary">hemN</name>
    <name evidence="19" type="ORF">GCM10011491_21650</name>
</gene>
<name>A0A916SCW5_9HYPH</name>
<dbReference type="InterPro" id="IPR058240">
    <property type="entry name" value="rSAM_sf"/>
</dbReference>
<comment type="function">
    <text evidence="13">Involved in the heme biosynthesis. Catalyzes the anaerobic oxidative decarboxylation of propionate groups of rings A and B of coproporphyrinogen III to yield the vinyl groups in protoporphyrinogen IX.</text>
</comment>
<keyword evidence="11 15" id="KW-0411">Iron-sulfur</keyword>
<keyword evidence="12 15" id="KW-0627">Porphyrin biosynthesis</keyword>
<feature type="binding site" evidence="16">
    <location>
        <position position="172"/>
    </location>
    <ligand>
        <name>S-adenosyl-L-methionine</name>
        <dbReference type="ChEBI" id="CHEBI:59789"/>
        <label>2</label>
    </ligand>
</feature>
<keyword evidence="8 15" id="KW-0479">Metal-binding</keyword>
<dbReference type="SMART" id="SM00729">
    <property type="entry name" value="Elp3"/>
    <property type="match status" value="1"/>
</dbReference>
<comment type="caution">
    <text evidence="19">The sequence shown here is derived from an EMBL/GenBank/DDBJ whole genome shotgun (WGS) entry which is preliminary data.</text>
</comment>
<dbReference type="CDD" id="cd01335">
    <property type="entry name" value="Radical_SAM"/>
    <property type="match status" value="1"/>
</dbReference>
<dbReference type="GO" id="GO:0051989">
    <property type="term" value="F:coproporphyrinogen dehydrogenase activity"/>
    <property type="evidence" value="ECO:0007669"/>
    <property type="project" value="UniProtKB-EC"/>
</dbReference>
<feature type="binding site" evidence="16">
    <location>
        <position position="184"/>
    </location>
    <ligand>
        <name>S-adenosyl-L-methionine</name>
        <dbReference type="ChEBI" id="CHEBI:59789"/>
        <label>2</label>
    </ligand>
</feature>
<evidence type="ECO:0000313" key="19">
    <source>
        <dbReference type="EMBL" id="GGA93216.1"/>
    </source>
</evidence>
<sequence>MSVTAIDNTYIKRYAALAVPRYTSYPTAADFSPVTPEQHASWLADVRAGDAVSLYIHVPYCRQICYYCGCFTKSAIRNDIIRTSEETIIDEISLVGGLMRARPSVTRLHWGGGTPTILGADGLRHIVETLERYFHFSPSMEHAIELDPRYVTPDMAKELAALGINRASLGVQDVDATVQRAIGRIQPFETIARAVTSLRDAGIENLNFDLIYGLPYQTVTSLRATCEAVASLSPDRVACYGYAHLPQRRANQRLIDERALPGSVERFEQARAVAASFAAQGYATIGIDHFAKPGDALAIAAGEGRLHRNFQGYTDDNCETLIGFGPSSISRFREGFAQTKADIGQYGRAIAEGRLATARGHVFTEEDHIRSGIIERLMCDFAVDLASAAPSLDLSGEKMALQRLAVEGILRLEGNRVTMTERGRPFVRLAAAVFDAFREDHAHSFSAAV</sequence>
<comment type="similarity">
    <text evidence="3 15">Belongs to the anaerobic coproporphyrinogen-III oxidase family.</text>
</comment>
<dbReference type="InterPro" id="IPR007197">
    <property type="entry name" value="rSAM"/>
</dbReference>
<feature type="binding site" evidence="16">
    <location>
        <position position="145"/>
    </location>
    <ligand>
        <name>S-adenosyl-L-methionine</name>
        <dbReference type="ChEBI" id="CHEBI:59789"/>
        <label>1</label>
    </ligand>
</feature>
<dbReference type="InterPro" id="IPR023404">
    <property type="entry name" value="rSAM_horseshoe"/>
</dbReference>
<dbReference type="GO" id="GO:0005737">
    <property type="term" value="C:cytoplasm"/>
    <property type="evidence" value="ECO:0007669"/>
    <property type="project" value="UniProtKB-SubCell"/>
</dbReference>
<feature type="binding site" evidence="16">
    <location>
        <position position="112"/>
    </location>
    <ligand>
        <name>S-adenosyl-L-methionine</name>
        <dbReference type="ChEBI" id="CHEBI:59789"/>
        <label>1</label>
    </ligand>
</feature>
<dbReference type="EMBL" id="BMHH01000007">
    <property type="protein sequence ID" value="GGA93216.1"/>
    <property type="molecule type" value="Genomic_DNA"/>
</dbReference>
<dbReference type="InterPro" id="IPR004558">
    <property type="entry name" value="Coprogen_oxidase_HemN"/>
</dbReference>
<dbReference type="PANTHER" id="PTHR13932">
    <property type="entry name" value="COPROPORPHYRINIGEN III OXIDASE"/>
    <property type="match status" value="1"/>
</dbReference>
<feature type="binding site" evidence="16">
    <location>
        <begin position="67"/>
        <end position="69"/>
    </location>
    <ligand>
        <name>S-adenosyl-L-methionine</name>
        <dbReference type="ChEBI" id="CHEBI:59789"/>
        <label>2</label>
    </ligand>
</feature>
<dbReference type="GO" id="GO:0004109">
    <property type="term" value="F:coproporphyrinogen oxidase activity"/>
    <property type="evidence" value="ECO:0007669"/>
    <property type="project" value="InterPro"/>
</dbReference>
<feature type="binding site" evidence="17">
    <location>
        <position position="68"/>
    </location>
    <ligand>
        <name>[4Fe-4S] cluster</name>
        <dbReference type="ChEBI" id="CHEBI:49883"/>
        <note>4Fe-4S-S-AdoMet</note>
    </ligand>
</feature>
<dbReference type="SFLD" id="SFLDG01065">
    <property type="entry name" value="anaerobic_coproporphyrinogen-I"/>
    <property type="match status" value="1"/>
</dbReference>
<dbReference type="GO" id="GO:0046872">
    <property type="term" value="F:metal ion binding"/>
    <property type="evidence" value="ECO:0007669"/>
    <property type="project" value="UniProtKB-KW"/>
</dbReference>
<dbReference type="InterPro" id="IPR006638">
    <property type="entry name" value="Elp3/MiaA/NifB-like_rSAM"/>
</dbReference>
<feature type="binding site" evidence="16">
    <location>
        <position position="55"/>
    </location>
    <ligand>
        <name>S-adenosyl-L-methionine</name>
        <dbReference type="ChEBI" id="CHEBI:59789"/>
        <label>1</label>
    </ligand>
</feature>
<reference evidence="19" key="1">
    <citation type="journal article" date="2014" name="Int. J. Syst. Evol. Microbiol.">
        <title>Complete genome sequence of Corynebacterium casei LMG S-19264T (=DSM 44701T), isolated from a smear-ripened cheese.</title>
        <authorList>
            <consortium name="US DOE Joint Genome Institute (JGI-PGF)"/>
            <person name="Walter F."/>
            <person name="Albersmeier A."/>
            <person name="Kalinowski J."/>
            <person name="Ruckert C."/>
        </authorList>
    </citation>
    <scope>NUCLEOTIDE SEQUENCE</scope>
    <source>
        <strain evidence="19">CGMCC 1.15082</strain>
    </source>
</reference>
<evidence type="ECO:0000256" key="14">
    <source>
        <dbReference type="ARBA" id="ARBA00048321"/>
    </source>
</evidence>
<dbReference type="Gene3D" id="1.10.10.920">
    <property type="match status" value="1"/>
</dbReference>
<dbReference type="SUPFAM" id="SSF102114">
    <property type="entry name" value="Radical SAM enzymes"/>
    <property type="match status" value="1"/>
</dbReference>
<evidence type="ECO:0000256" key="17">
    <source>
        <dbReference type="PIRSR" id="PIRSR000167-2"/>
    </source>
</evidence>
<evidence type="ECO:0000256" key="10">
    <source>
        <dbReference type="ARBA" id="ARBA00023004"/>
    </source>
</evidence>
<comment type="catalytic activity">
    <reaction evidence="14 15">
        <text>coproporphyrinogen III + 2 S-adenosyl-L-methionine = protoporphyrinogen IX + 2 5'-deoxyadenosine + 2 L-methionine + 2 CO2</text>
        <dbReference type="Rhea" id="RHEA:15425"/>
        <dbReference type="ChEBI" id="CHEBI:16526"/>
        <dbReference type="ChEBI" id="CHEBI:17319"/>
        <dbReference type="ChEBI" id="CHEBI:57307"/>
        <dbReference type="ChEBI" id="CHEBI:57309"/>
        <dbReference type="ChEBI" id="CHEBI:57844"/>
        <dbReference type="ChEBI" id="CHEBI:59789"/>
        <dbReference type="EC" id="1.3.98.3"/>
    </reaction>
</comment>
<evidence type="ECO:0000256" key="13">
    <source>
        <dbReference type="ARBA" id="ARBA00024295"/>
    </source>
</evidence>
<dbReference type="SFLD" id="SFLDS00029">
    <property type="entry name" value="Radical_SAM"/>
    <property type="match status" value="1"/>
</dbReference>
<evidence type="ECO:0000256" key="7">
    <source>
        <dbReference type="ARBA" id="ARBA00022691"/>
    </source>
</evidence>
<comment type="pathway">
    <text evidence="2 15">Porphyrin-containing compound metabolism; protoporphyrin-IX biosynthesis; protoporphyrinogen-IX from coproporphyrinogen-III (AdoMet route): step 1/1.</text>
</comment>
<organism evidence="19 20">
    <name type="scientific">Brucella endophytica</name>
    <dbReference type="NCBI Taxonomy" id="1963359"/>
    <lineage>
        <taxon>Bacteria</taxon>
        <taxon>Pseudomonadati</taxon>
        <taxon>Pseudomonadota</taxon>
        <taxon>Alphaproteobacteria</taxon>
        <taxon>Hyphomicrobiales</taxon>
        <taxon>Brucellaceae</taxon>
        <taxon>Brucella/Ochrobactrum group</taxon>
        <taxon>Brucella</taxon>
    </lineage>
</organism>
<keyword evidence="7 15" id="KW-0949">S-adenosyl-L-methionine</keyword>
<accession>A0A916SCW5</accession>
<dbReference type="PANTHER" id="PTHR13932:SF6">
    <property type="entry name" value="OXYGEN-INDEPENDENT COPROPORPHYRINOGEN III OXIDASE"/>
    <property type="match status" value="1"/>
</dbReference>
<feature type="binding site" evidence="17">
    <location>
        <position position="61"/>
    </location>
    <ligand>
        <name>[4Fe-4S] cluster</name>
        <dbReference type="ChEBI" id="CHEBI:49883"/>
        <note>4Fe-4S-S-AdoMet</note>
    </ligand>
</feature>
<evidence type="ECO:0000256" key="3">
    <source>
        <dbReference type="ARBA" id="ARBA00005493"/>
    </source>
</evidence>
<dbReference type="PIRSF" id="PIRSF000167">
    <property type="entry name" value="HemN"/>
    <property type="match status" value="1"/>
</dbReference>
<evidence type="ECO:0000256" key="9">
    <source>
        <dbReference type="ARBA" id="ARBA00023002"/>
    </source>
</evidence>
<evidence type="ECO:0000256" key="5">
    <source>
        <dbReference type="ARBA" id="ARBA00022485"/>
    </source>
</evidence>
<evidence type="ECO:0000313" key="20">
    <source>
        <dbReference type="Proteomes" id="UP000646478"/>
    </source>
</evidence>
<comment type="subunit">
    <text evidence="4">Monomer.</text>
</comment>
<evidence type="ECO:0000259" key="18">
    <source>
        <dbReference type="PROSITE" id="PS51918"/>
    </source>
</evidence>